<dbReference type="InterPro" id="IPR024680">
    <property type="entry name" value="RuBisCO_ssu_N"/>
</dbReference>
<gene>
    <name evidence="2" type="ORF">IFM89_011301</name>
</gene>
<sequence>MDQENEERLLISSCCMPLASINNCATPAQASMVAPFTGLKSTSLSPIPEKVNNITSISSNGGKSFLHAGGSFFRHFVPEHWRHGGSL</sequence>
<evidence type="ECO:0000313" key="2">
    <source>
        <dbReference type="EMBL" id="KAF9604934.1"/>
    </source>
</evidence>
<dbReference type="AlphaFoldDB" id="A0A835HT91"/>
<evidence type="ECO:0000313" key="3">
    <source>
        <dbReference type="Proteomes" id="UP000631114"/>
    </source>
</evidence>
<dbReference type="EMBL" id="JADFTS010000005">
    <property type="protein sequence ID" value="KAF9604934.1"/>
    <property type="molecule type" value="Genomic_DNA"/>
</dbReference>
<proteinExistence type="predicted"/>
<dbReference type="Proteomes" id="UP000631114">
    <property type="component" value="Unassembled WGS sequence"/>
</dbReference>
<name>A0A835HT91_9MAGN</name>
<comment type="caution">
    <text evidence="2">The sequence shown here is derived from an EMBL/GenBank/DDBJ whole genome shotgun (WGS) entry which is preliminary data.</text>
</comment>
<reference evidence="2 3" key="1">
    <citation type="submission" date="2020-10" db="EMBL/GenBank/DDBJ databases">
        <title>The Coptis chinensis genome and diversification of protoberbering-type alkaloids.</title>
        <authorList>
            <person name="Wang B."/>
            <person name="Shu S."/>
            <person name="Song C."/>
            <person name="Liu Y."/>
        </authorList>
    </citation>
    <scope>NUCLEOTIDE SEQUENCE [LARGE SCALE GENOMIC DNA]</scope>
    <source>
        <strain evidence="2">HL-2020</strain>
        <tissue evidence="2">Leaf</tissue>
    </source>
</reference>
<dbReference type="Pfam" id="PF12338">
    <property type="entry name" value="RbcS"/>
    <property type="match status" value="1"/>
</dbReference>
<feature type="domain" description="Ribulose-1,5-bisphosphate carboxylase small subunit N-terminal" evidence="1">
    <location>
        <begin position="11"/>
        <end position="53"/>
    </location>
</feature>
<keyword evidence="3" id="KW-1185">Reference proteome</keyword>
<accession>A0A835HT91</accession>
<evidence type="ECO:0000259" key="1">
    <source>
        <dbReference type="Pfam" id="PF12338"/>
    </source>
</evidence>
<protein>
    <recommendedName>
        <fullName evidence="1">Ribulose-1,5-bisphosphate carboxylase small subunit N-terminal domain-containing protein</fullName>
    </recommendedName>
</protein>
<organism evidence="2 3">
    <name type="scientific">Coptis chinensis</name>
    <dbReference type="NCBI Taxonomy" id="261450"/>
    <lineage>
        <taxon>Eukaryota</taxon>
        <taxon>Viridiplantae</taxon>
        <taxon>Streptophyta</taxon>
        <taxon>Embryophyta</taxon>
        <taxon>Tracheophyta</taxon>
        <taxon>Spermatophyta</taxon>
        <taxon>Magnoliopsida</taxon>
        <taxon>Ranunculales</taxon>
        <taxon>Ranunculaceae</taxon>
        <taxon>Coptidoideae</taxon>
        <taxon>Coptis</taxon>
    </lineage>
</organism>